<dbReference type="Proteomes" id="UP001238088">
    <property type="component" value="Unassembled WGS sequence"/>
</dbReference>
<sequence>MEPILVISVIGVLILLVLFMGAPLRPIRFIGQGVMKLLIGALLLFFLNALGNQFGIQVPINPATAIISGFLGIPGLCALVAIQSYVI</sequence>
<evidence type="ECO:0000256" key="1">
    <source>
        <dbReference type="SAM" id="Phobius"/>
    </source>
</evidence>
<organism evidence="2 3">
    <name type="scientific">Cytobacillus purgationiresistens</name>
    <dbReference type="NCBI Taxonomy" id="863449"/>
    <lineage>
        <taxon>Bacteria</taxon>
        <taxon>Bacillati</taxon>
        <taxon>Bacillota</taxon>
        <taxon>Bacilli</taxon>
        <taxon>Bacillales</taxon>
        <taxon>Bacillaceae</taxon>
        <taxon>Cytobacillus</taxon>
    </lineage>
</organism>
<protein>
    <submittedName>
        <fullName evidence="2">Inhibitor of the pro-sigma K processing machinery</fullName>
    </submittedName>
</protein>
<keyword evidence="1" id="KW-0812">Transmembrane</keyword>
<name>A0ABU0ASZ1_9BACI</name>
<proteinExistence type="predicted"/>
<dbReference type="RefSeq" id="WP_307480586.1">
    <property type="nucleotide sequence ID" value="NZ_JAUSUB010000056.1"/>
</dbReference>
<dbReference type="EMBL" id="JAUSUB010000056">
    <property type="protein sequence ID" value="MDQ0273891.1"/>
    <property type="molecule type" value="Genomic_DNA"/>
</dbReference>
<feature type="transmembrane region" description="Helical" evidence="1">
    <location>
        <begin position="6"/>
        <end position="25"/>
    </location>
</feature>
<accession>A0ABU0ASZ1</accession>
<feature type="transmembrane region" description="Helical" evidence="1">
    <location>
        <begin position="37"/>
        <end position="56"/>
    </location>
</feature>
<keyword evidence="1" id="KW-1133">Transmembrane helix</keyword>
<comment type="caution">
    <text evidence="2">The sequence shown here is derived from an EMBL/GenBank/DDBJ whole genome shotgun (WGS) entry which is preliminary data.</text>
</comment>
<dbReference type="NCBIfam" id="TIGR02862">
    <property type="entry name" value="spore_BofA"/>
    <property type="match status" value="1"/>
</dbReference>
<keyword evidence="1" id="KW-0472">Membrane</keyword>
<dbReference type="Pfam" id="PF07441">
    <property type="entry name" value="BofA"/>
    <property type="match status" value="1"/>
</dbReference>
<dbReference type="InterPro" id="IPR010001">
    <property type="entry name" value="BofA"/>
</dbReference>
<evidence type="ECO:0000313" key="3">
    <source>
        <dbReference type="Proteomes" id="UP001238088"/>
    </source>
</evidence>
<evidence type="ECO:0000313" key="2">
    <source>
        <dbReference type="EMBL" id="MDQ0273891.1"/>
    </source>
</evidence>
<gene>
    <name evidence="2" type="ORF">J2S17_005850</name>
</gene>
<reference evidence="2 3" key="1">
    <citation type="submission" date="2023-07" db="EMBL/GenBank/DDBJ databases">
        <title>Genomic Encyclopedia of Type Strains, Phase IV (KMG-IV): sequencing the most valuable type-strain genomes for metagenomic binning, comparative biology and taxonomic classification.</title>
        <authorList>
            <person name="Goeker M."/>
        </authorList>
    </citation>
    <scope>NUCLEOTIDE SEQUENCE [LARGE SCALE GENOMIC DNA]</scope>
    <source>
        <strain evidence="2 3">DSM 23494</strain>
    </source>
</reference>
<keyword evidence="3" id="KW-1185">Reference proteome</keyword>
<feature type="transmembrane region" description="Helical" evidence="1">
    <location>
        <begin position="62"/>
        <end position="82"/>
    </location>
</feature>